<accession>A0ABW3VDM6</accession>
<name>A0ABW3VDM6_9PSEU</name>
<organism evidence="3 4">
    <name type="scientific">Pseudonocardia benzenivorans</name>
    <dbReference type="NCBI Taxonomy" id="228005"/>
    <lineage>
        <taxon>Bacteria</taxon>
        <taxon>Bacillati</taxon>
        <taxon>Actinomycetota</taxon>
        <taxon>Actinomycetes</taxon>
        <taxon>Pseudonocardiales</taxon>
        <taxon>Pseudonocardiaceae</taxon>
        <taxon>Pseudonocardia</taxon>
    </lineage>
</organism>
<dbReference type="GO" id="GO:0016787">
    <property type="term" value="F:hydrolase activity"/>
    <property type="evidence" value="ECO:0007669"/>
    <property type="project" value="UniProtKB-KW"/>
</dbReference>
<keyword evidence="4" id="KW-1185">Reference proteome</keyword>
<dbReference type="SUPFAM" id="SSF53474">
    <property type="entry name" value="alpha/beta-Hydrolases"/>
    <property type="match status" value="1"/>
</dbReference>
<evidence type="ECO:0000313" key="3">
    <source>
        <dbReference type="EMBL" id="MFD1232710.1"/>
    </source>
</evidence>
<dbReference type="Gene3D" id="3.40.50.1820">
    <property type="entry name" value="alpha/beta hydrolase"/>
    <property type="match status" value="1"/>
</dbReference>
<proteinExistence type="predicted"/>
<protein>
    <submittedName>
        <fullName evidence="3">Alpha/beta fold hydrolase</fullName>
    </submittedName>
</protein>
<dbReference type="RefSeq" id="WP_346090204.1">
    <property type="nucleotide sequence ID" value="NZ_BAABKS010000007.1"/>
</dbReference>
<comment type="caution">
    <text evidence="3">The sequence shown here is derived from an EMBL/GenBank/DDBJ whole genome shotgun (WGS) entry which is preliminary data.</text>
</comment>
<sequence length="241" mass="25672">MPDPSDDETLPRLETFGPVPTAPDGVVLVLHGGRSVSRDPARRGLAYLRMLPFARAVGTPRTAVHLLRYRYRGWNGPARDALHDAEWAVAQAGRLHPGAPIVLVGHSMGGRAALGAAGGQDVAAVCGLAPWLGADDPVDQLAGRSVLIAHGDRERTTDPAESYAYAVRAAAVTDRICRFEVHGDGHAMLRRARDWTSLVRRFVLGELGIEPEDPEIANAMQEPPPGGLARALSKTPIGAAR</sequence>
<feature type="region of interest" description="Disordered" evidence="1">
    <location>
        <begin position="216"/>
        <end position="241"/>
    </location>
</feature>
<dbReference type="Proteomes" id="UP001597182">
    <property type="component" value="Unassembled WGS sequence"/>
</dbReference>
<keyword evidence="3" id="KW-0378">Hydrolase</keyword>
<evidence type="ECO:0000313" key="4">
    <source>
        <dbReference type="Proteomes" id="UP001597182"/>
    </source>
</evidence>
<feature type="domain" description="AB hydrolase-1" evidence="2">
    <location>
        <begin position="27"/>
        <end position="221"/>
    </location>
</feature>
<reference evidence="4" key="1">
    <citation type="journal article" date="2019" name="Int. J. Syst. Evol. Microbiol.">
        <title>The Global Catalogue of Microorganisms (GCM) 10K type strain sequencing project: providing services to taxonomists for standard genome sequencing and annotation.</title>
        <authorList>
            <consortium name="The Broad Institute Genomics Platform"/>
            <consortium name="The Broad Institute Genome Sequencing Center for Infectious Disease"/>
            <person name="Wu L."/>
            <person name="Ma J."/>
        </authorList>
    </citation>
    <scope>NUCLEOTIDE SEQUENCE [LARGE SCALE GENOMIC DNA]</scope>
    <source>
        <strain evidence="4">CCUG 49018</strain>
    </source>
</reference>
<gene>
    <name evidence="3" type="ORF">ACFQ34_05385</name>
</gene>
<evidence type="ECO:0000259" key="2">
    <source>
        <dbReference type="Pfam" id="PF12697"/>
    </source>
</evidence>
<dbReference type="InterPro" id="IPR000073">
    <property type="entry name" value="AB_hydrolase_1"/>
</dbReference>
<dbReference type="InterPro" id="IPR029058">
    <property type="entry name" value="AB_hydrolase_fold"/>
</dbReference>
<evidence type="ECO:0000256" key="1">
    <source>
        <dbReference type="SAM" id="MobiDB-lite"/>
    </source>
</evidence>
<dbReference type="EMBL" id="JBHTMB010000030">
    <property type="protein sequence ID" value="MFD1232710.1"/>
    <property type="molecule type" value="Genomic_DNA"/>
</dbReference>
<dbReference type="Pfam" id="PF12697">
    <property type="entry name" value="Abhydrolase_6"/>
    <property type="match status" value="1"/>
</dbReference>